<feature type="domain" description="IclR-ED" evidence="6">
    <location>
        <begin position="97"/>
        <end position="320"/>
    </location>
</feature>
<proteinExistence type="predicted"/>
<keyword evidence="1" id="KW-0805">Transcription regulation</keyword>
<evidence type="ECO:0000259" key="6">
    <source>
        <dbReference type="PROSITE" id="PS51078"/>
    </source>
</evidence>
<dbReference type="RefSeq" id="WP_345681118.1">
    <property type="nucleotide sequence ID" value="NZ_BAABHS010000068.1"/>
</dbReference>
<protein>
    <submittedName>
        <fullName evidence="7">Helix-turn-helix domain-containing protein</fullName>
    </submittedName>
</protein>
<dbReference type="PROSITE" id="PS51077">
    <property type="entry name" value="HTH_ICLR"/>
    <property type="match status" value="1"/>
</dbReference>
<gene>
    <name evidence="7" type="ORF">GCM10023205_83380</name>
</gene>
<dbReference type="SMART" id="SM00346">
    <property type="entry name" value="HTH_ICLR"/>
    <property type="match status" value="1"/>
</dbReference>
<evidence type="ECO:0000256" key="4">
    <source>
        <dbReference type="SAM" id="MobiDB-lite"/>
    </source>
</evidence>
<dbReference type="InterPro" id="IPR036388">
    <property type="entry name" value="WH-like_DNA-bd_sf"/>
</dbReference>
<dbReference type="Gene3D" id="1.10.10.10">
    <property type="entry name" value="Winged helix-like DNA-binding domain superfamily/Winged helix DNA-binding domain"/>
    <property type="match status" value="1"/>
</dbReference>
<keyword evidence="2" id="KW-0238">DNA-binding</keyword>
<evidence type="ECO:0000259" key="5">
    <source>
        <dbReference type="PROSITE" id="PS51077"/>
    </source>
</evidence>
<dbReference type="InterPro" id="IPR011991">
    <property type="entry name" value="ArsR-like_HTH"/>
</dbReference>
<keyword evidence="3" id="KW-0804">Transcription</keyword>
<accession>A0ABP9IIQ2</accession>
<evidence type="ECO:0000256" key="1">
    <source>
        <dbReference type="ARBA" id="ARBA00023015"/>
    </source>
</evidence>
<dbReference type="InterPro" id="IPR005471">
    <property type="entry name" value="Tscrpt_reg_IclR_N"/>
</dbReference>
<name>A0ABP9IIQ2_9ACTN</name>
<dbReference type="PANTHER" id="PTHR30136">
    <property type="entry name" value="HELIX-TURN-HELIX TRANSCRIPTIONAL REGULATOR, ICLR FAMILY"/>
    <property type="match status" value="1"/>
</dbReference>
<dbReference type="PANTHER" id="PTHR30136:SF35">
    <property type="entry name" value="HTH-TYPE TRANSCRIPTIONAL REGULATOR RV1719"/>
    <property type="match status" value="1"/>
</dbReference>
<reference evidence="8" key="1">
    <citation type="journal article" date="2019" name="Int. J. Syst. Evol. Microbiol.">
        <title>The Global Catalogue of Microorganisms (GCM) 10K type strain sequencing project: providing services to taxonomists for standard genome sequencing and annotation.</title>
        <authorList>
            <consortium name="The Broad Institute Genomics Platform"/>
            <consortium name="The Broad Institute Genome Sequencing Center for Infectious Disease"/>
            <person name="Wu L."/>
            <person name="Ma J."/>
        </authorList>
    </citation>
    <scope>NUCLEOTIDE SEQUENCE [LARGE SCALE GENOMIC DNA]</scope>
    <source>
        <strain evidence="8">JCM 17986</strain>
    </source>
</reference>
<evidence type="ECO:0000256" key="2">
    <source>
        <dbReference type="ARBA" id="ARBA00023125"/>
    </source>
</evidence>
<dbReference type="SUPFAM" id="SSF46785">
    <property type="entry name" value="Winged helix' DNA-binding domain"/>
    <property type="match status" value="1"/>
</dbReference>
<dbReference type="SUPFAM" id="SSF55781">
    <property type="entry name" value="GAF domain-like"/>
    <property type="match status" value="1"/>
</dbReference>
<keyword evidence="8" id="KW-1185">Reference proteome</keyword>
<dbReference type="Proteomes" id="UP001500466">
    <property type="component" value="Unassembled WGS sequence"/>
</dbReference>
<comment type="caution">
    <text evidence="7">The sequence shown here is derived from an EMBL/GenBank/DDBJ whole genome shotgun (WGS) entry which is preliminary data.</text>
</comment>
<sequence>MPGKPYATPPGAVHGAARDTPTDGGPAPVTERESPPTRRVIGVLNLLADHPRARLSLTEVAARLDLSMPTTLGILNELVDAGFASRDDAKTYGLGPALLRLGWSAETGLAALDLVRPHVQALHGKVGASCVLSTAQDGTIVLLDWIGAHLPGDHRDLVGERFPFTPPLGLVNAAWSADDVVAAWLDRSPLVPVRDDANVLDDLIADARTRGYLLERLTGNPTTANIVVSNVVASHLPSSVIATLLSLIPATDWSEYVLGPPSGAHLDIANVSAPIYDRRGTHRYTVTIAPERTGVPEAEYLTWIDALTACAEAATAAIGGHNPWASTG</sequence>
<organism evidence="7 8">
    <name type="scientific">Yinghuangia aomiensis</name>
    <dbReference type="NCBI Taxonomy" id="676205"/>
    <lineage>
        <taxon>Bacteria</taxon>
        <taxon>Bacillati</taxon>
        <taxon>Actinomycetota</taxon>
        <taxon>Actinomycetes</taxon>
        <taxon>Kitasatosporales</taxon>
        <taxon>Streptomycetaceae</taxon>
        <taxon>Yinghuangia</taxon>
    </lineage>
</organism>
<dbReference type="EMBL" id="BAABHS010000068">
    <property type="protein sequence ID" value="GAA4997371.1"/>
    <property type="molecule type" value="Genomic_DNA"/>
</dbReference>
<dbReference type="InterPro" id="IPR014757">
    <property type="entry name" value="Tscrpt_reg_IclR_C"/>
</dbReference>
<feature type="domain" description="HTH iclR-type" evidence="5">
    <location>
        <begin position="34"/>
        <end position="96"/>
    </location>
</feature>
<dbReference type="Gene3D" id="3.30.450.40">
    <property type="match status" value="1"/>
</dbReference>
<dbReference type="InterPro" id="IPR050707">
    <property type="entry name" value="HTH_MetabolicPath_Reg"/>
</dbReference>
<evidence type="ECO:0000313" key="8">
    <source>
        <dbReference type="Proteomes" id="UP001500466"/>
    </source>
</evidence>
<dbReference type="CDD" id="cd00090">
    <property type="entry name" value="HTH_ARSR"/>
    <property type="match status" value="1"/>
</dbReference>
<dbReference type="InterPro" id="IPR036390">
    <property type="entry name" value="WH_DNA-bd_sf"/>
</dbReference>
<dbReference type="Pfam" id="PF09339">
    <property type="entry name" value="HTH_IclR"/>
    <property type="match status" value="1"/>
</dbReference>
<evidence type="ECO:0000313" key="7">
    <source>
        <dbReference type="EMBL" id="GAA4997371.1"/>
    </source>
</evidence>
<evidence type="ECO:0000256" key="3">
    <source>
        <dbReference type="ARBA" id="ARBA00023163"/>
    </source>
</evidence>
<feature type="region of interest" description="Disordered" evidence="4">
    <location>
        <begin position="1"/>
        <end position="35"/>
    </location>
</feature>
<dbReference type="PROSITE" id="PS51078">
    <property type="entry name" value="ICLR_ED"/>
    <property type="match status" value="1"/>
</dbReference>
<dbReference type="InterPro" id="IPR029016">
    <property type="entry name" value="GAF-like_dom_sf"/>
</dbReference>